<evidence type="ECO:0000313" key="1">
    <source>
        <dbReference type="EMBL" id="MFC7615489.1"/>
    </source>
</evidence>
<dbReference type="SUPFAM" id="SSF53474">
    <property type="entry name" value="alpha/beta-Hydrolases"/>
    <property type="match status" value="1"/>
</dbReference>
<dbReference type="Proteomes" id="UP001596512">
    <property type="component" value="Unassembled WGS sequence"/>
</dbReference>
<proteinExistence type="predicted"/>
<comment type="caution">
    <text evidence="1">The sequence shown here is derived from an EMBL/GenBank/DDBJ whole genome shotgun (WGS) entry which is preliminary data.</text>
</comment>
<protein>
    <submittedName>
        <fullName evidence="1">Alpha/beta fold hydrolase</fullName>
    </submittedName>
</protein>
<reference evidence="2" key="1">
    <citation type="journal article" date="2019" name="Int. J. Syst. Evol. Microbiol.">
        <title>The Global Catalogue of Microorganisms (GCM) 10K type strain sequencing project: providing services to taxonomists for standard genome sequencing and annotation.</title>
        <authorList>
            <consortium name="The Broad Institute Genomics Platform"/>
            <consortium name="The Broad Institute Genome Sequencing Center for Infectious Disease"/>
            <person name="Wu L."/>
            <person name="Ma J."/>
        </authorList>
    </citation>
    <scope>NUCLEOTIDE SEQUENCE [LARGE SCALE GENOMIC DNA]</scope>
    <source>
        <strain evidence="2">JCM 17695</strain>
    </source>
</reference>
<dbReference type="GO" id="GO:0016787">
    <property type="term" value="F:hydrolase activity"/>
    <property type="evidence" value="ECO:0007669"/>
    <property type="project" value="UniProtKB-KW"/>
</dbReference>
<evidence type="ECO:0000313" key="2">
    <source>
        <dbReference type="Proteomes" id="UP001596512"/>
    </source>
</evidence>
<keyword evidence="2" id="KW-1185">Reference proteome</keyword>
<keyword evidence="1" id="KW-0378">Hydrolase</keyword>
<sequence length="63" mass="6717">MVHGDRDRMVHPTGGAATARAIPGARHETITGMGHDLPRGAWPVLLDLIDQHARRSADAAPQS</sequence>
<dbReference type="EMBL" id="JBHTEY010000004">
    <property type="protein sequence ID" value="MFC7615489.1"/>
    <property type="molecule type" value="Genomic_DNA"/>
</dbReference>
<organism evidence="1 2">
    <name type="scientific">Actinokineospora soli</name>
    <dbReference type="NCBI Taxonomy" id="1048753"/>
    <lineage>
        <taxon>Bacteria</taxon>
        <taxon>Bacillati</taxon>
        <taxon>Actinomycetota</taxon>
        <taxon>Actinomycetes</taxon>
        <taxon>Pseudonocardiales</taxon>
        <taxon>Pseudonocardiaceae</taxon>
        <taxon>Actinokineospora</taxon>
    </lineage>
</organism>
<name>A0ABW2TP60_9PSEU</name>
<gene>
    <name evidence="1" type="ORF">ACFQV2_20295</name>
</gene>
<dbReference type="InterPro" id="IPR029058">
    <property type="entry name" value="AB_hydrolase_fold"/>
</dbReference>
<dbReference type="Gene3D" id="3.40.50.1820">
    <property type="entry name" value="alpha/beta hydrolase"/>
    <property type="match status" value="1"/>
</dbReference>
<accession>A0ABW2TP60</accession>